<dbReference type="PANTHER" id="PTHR11571:SF150">
    <property type="entry name" value="GLUTATHIONE S-TRANSFERASE"/>
    <property type="match status" value="1"/>
</dbReference>
<dbReference type="SUPFAM" id="SSF47616">
    <property type="entry name" value="GST C-terminal domain-like"/>
    <property type="match status" value="1"/>
</dbReference>
<gene>
    <name evidence="3" type="ORF">B0A49_12232</name>
</gene>
<dbReference type="PROSITE" id="PS50404">
    <property type="entry name" value="GST_NTER"/>
    <property type="match status" value="1"/>
</dbReference>
<dbReference type="SUPFAM" id="SSF52833">
    <property type="entry name" value="Thioredoxin-like"/>
    <property type="match status" value="1"/>
</dbReference>
<evidence type="ECO:0000259" key="2">
    <source>
        <dbReference type="PROSITE" id="PS50404"/>
    </source>
</evidence>
<feature type="compositionally biased region" description="Polar residues" evidence="1">
    <location>
        <begin position="377"/>
        <end position="392"/>
    </location>
</feature>
<accession>A0A4U0VJ91</accession>
<keyword evidence="4" id="KW-1185">Reference proteome</keyword>
<dbReference type="OrthoDB" id="414243at2759"/>
<feature type="compositionally biased region" description="Polar residues" evidence="1">
    <location>
        <begin position="255"/>
        <end position="266"/>
    </location>
</feature>
<dbReference type="Pfam" id="PF14497">
    <property type="entry name" value="GST_C_3"/>
    <property type="match status" value="1"/>
</dbReference>
<dbReference type="InterPro" id="IPR040079">
    <property type="entry name" value="Glutathione_S-Trfase"/>
</dbReference>
<reference evidence="3 4" key="1">
    <citation type="submission" date="2017-03" db="EMBL/GenBank/DDBJ databases">
        <title>Genomes of endolithic fungi from Antarctica.</title>
        <authorList>
            <person name="Coleine C."/>
            <person name="Masonjones S."/>
            <person name="Stajich J.E."/>
        </authorList>
    </citation>
    <scope>NUCLEOTIDE SEQUENCE [LARGE SCALE GENOMIC DNA]</scope>
    <source>
        <strain evidence="3 4">CCFEE 5187</strain>
    </source>
</reference>
<dbReference type="AlphaFoldDB" id="A0A4U0VJ91"/>
<feature type="region of interest" description="Disordered" evidence="1">
    <location>
        <begin position="364"/>
        <end position="393"/>
    </location>
</feature>
<dbReference type="Pfam" id="PF02798">
    <property type="entry name" value="GST_N"/>
    <property type="match status" value="1"/>
</dbReference>
<dbReference type="SFLD" id="SFLDS00019">
    <property type="entry name" value="Glutathione_Transferase_(cytos"/>
    <property type="match status" value="1"/>
</dbReference>
<comment type="caution">
    <text evidence="3">The sequence shown here is derived from an EMBL/GenBank/DDBJ whole genome shotgun (WGS) entry which is preliminary data.</text>
</comment>
<dbReference type="CDD" id="cd03039">
    <property type="entry name" value="GST_N_Sigma_like"/>
    <property type="match status" value="1"/>
</dbReference>
<protein>
    <recommendedName>
        <fullName evidence="2">GST N-terminal domain-containing protein</fullName>
    </recommendedName>
</protein>
<dbReference type="InterPro" id="IPR004046">
    <property type="entry name" value="GST_C"/>
</dbReference>
<evidence type="ECO:0000313" key="3">
    <source>
        <dbReference type="EMBL" id="TKA49264.1"/>
    </source>
</evidence>
<dbReference type="InterPro" id="IPR004045">
    <property type="entry name" value="Glutathione_S-Trfase_N"/>
</dbReference>
<feature type="region of interest" description="Disordered" evidence="1">
    <location>
        <begin position="253"/>
        <end position="278"/>
    </location>
</feature>
<dbReference type="EMBL" id="NAJN01002792">
    <property type="protein sequence ID" value="TKA49264.1"/>
    <property type="molecule type" value="Genomic_DNA"/>
</dbReference>
<dbReference type="STRING" id="331657.A0A4U0VJ91"/>
<dbReference type="GO" id="GO:0006749">
    <property type="term" value="P:glutathione metabolic process"/>
    <property type="evidence" value="ECO:0007669"/>
    <property type="project" value="TreeGrafter"/>
</dbReference>
<dbReference type="GO" id="GO:0004364">
    <property type="term" value="F:glutathione transferase activity"/>
    <property type="evidence" value="ECO:0007669"/>
    <property type="project" value="TreeGrafter"/>
</dbReference>
<dbReference type="PANTHER" id="PTHR11571">
    <property type="entry name" value="GLUTATHIONE S-TRANSFERASE"/>
    <property type="match status" value="1"/>
</dbReference>
<feature type="domain" description="GST N-terminal" evidence="2">
    <location>
        <begin position="21"/>
        <end position="103"/>
    </location>
</feature>
<evidence type="ECO:0000313" key="4">
    <source>
        <dbReference type="Proteomes" id="UP000308768"/>
    </source>
</evidence>
<name>A0A4U0VJ91_9PEZI</name>
<dbReference type="InterPro" id="IPR036282">
    <property type="entry name" value="Glutathione-S-Trfase_C_sf"/>
</dbReference>
<dbReference type="Gene3D" id="1.20.1050.130">
    <property type="match status" value="1"/>
</dbReference>
<dbReference type="CDD" id="cd03192">
    <property type="entry name" value="GST_C_Sigma_like"/>
    <property type="match status" value="1"/>
</dbReference>
<dbReference type="InterPro" id="IPR050213">
    <property type="entry name" value="GST_superfamily"/>
</dbReference>
<sequence length="501" mass="55942">MPSSKQVGQESAANKKIGGVPTIHYFDFQSRGRGQVVRLLWEDAGIAYTDVRYSFDEYPQYKKSKIEDMNPTATIPVVELNGKILTQSYAILRHFARQLGAYDGETEDEKYWADAMCDIVLDWRTLFIQAFFSPDKDKTYPAREKGDRANFLKAMQQHLTSSDLSNSGPFIIGKKITYADLVLYQYLNKLGDQATARGNVISTAARTVLHDPLLATSGAPTPRGSEYKAVAERAIRDFAPSGRHTAWSRLELSQGDFQPPSSSGSADGNALRVSDPEPGWKERPVEIVNIATPKWSNAELAALSKPTPQNFNGPFFTAPAAPLGAVADPYDVPKHSRVEDNMDWWTSRIQRERQEEYLRSLKATNPNPAAPPGFAPKQSTTKPLHPSMTDTEYTGGMNRVLLRVYENLGSYVQGPHDPQRDNDPSPWTVPPDWCIDKTANGNKSFFGEDWGAPPQRVGRDPRYRPLMHEPRYTHFEESAGTRTGGNLNARLPMRFGGLGRM</sequence>
<evidence type="ECO:0000256" key="1">
    <source>
        <dbReference type="SAM" id="MobiDB-lite"/>
    </source>
</evidence>
<dbReference type="InterPro" id="IPR036249">
    <property type="entry name" value="Thioredoxin-like_sf"/>
</dbReference>
<dbReference type="Proteomes" id="UP000308768">
    <property type="component" value="Unassembled WGS sequence"/>
</dbReference>
<proteinExistence type="predicted"/>
<organism evidence="3 4">
    <name type="scientific">Cryomyces minteri</name>
    <dbReference type="NCBI Taxonomy" id="331657"/>
    <lineage>
        <taxon>Eukaryota</taxon>
        <taxon>Fungi</taxon>
        <taxon>Dikarya</taxon>
        <taxon>Ascomycota</taxon>
        <taxon>Pezizomycotina</taxon>
        <taxon>Dothideomycetes</taxon>
        <taxon>Dothideomycetes incertae sedis</taxon>
        <taxon>Cryomyces</taxon>
    </lineage>
</organism>